<dbReference type="AlphaFoldDB" id="A0A8H7P8S8"/>
<protein>
    <submittedName>
        <fullName evidence="1">Uncharacterized protein</fullName>
    </submittedName>
</protein>
<name>A0A8H7P8S8_9APHY</name>
<dbReference type="EMBL" id="JADOXO010000016">
    <property type="protein sequence ID" value="KAF9819686.1"/>
    <property type="molecule type" value="Genomic_DNA"/>
</dbReference>
<evidence type="ECO:0000313" key="2">
    <source>
        <dbReference type="Proteomes" id="UP000639403"/>
    </source>
</evidence>
<comment type="caution">
    <text evidence="1">The sequence shown here is derived from an EMBL/GenBank/DDBJ whole genome shotgun (WGS) entry which is preliminary data.</text>
</comment>
<reference evidence="1" key="2">
    <citation type="journal article" name="Front. Microbiol.">
        <title>Degradative Capacity of Two Strains of Rhodonia placenta: From Phenotype to Genotype.</title>
        <authorList>
            <person name="Kolle M."/>
            <person name="Horta M.A.C."/>
            <person name="Nowrousian M."/>
            <person name="Ohm R.A."/>
            <person name="Benz J.P."/>
            <person name="Pilgard A."/>
        </authorList>
    </citation>
    <scope>NUCLEOTIDE SEQUENCE</scope>
    <source>
        <strain evidence="1">FPRL280</strain>
    </source>
</reference>
<reference evidence="1" key="1">
    <citation type="submission" date="2020-11" db="EMBL/GenBank/DDBJ databases">
        <authorList>
            <person name="Koelle M."/>
            <person name="Horta M.A.C."/>
            <person name="Nowrousian M."/>
            <person name="Ohm R.A."/>
            <person name="Benz P."/>
            <person name="Pilgard A."/>
        </authorList>
    </citation>
    <scope>NUCLEOTIDE SEQUENCE</scope>
    <source>
        <strain evidence="1">FPRL280</strain>
    </source>
</reference>
<proteinExistence type="predicted"/>
<accession>A0A8H7P8S8</accession>
<organism evidence="1 2">
    <name type="scientific">Rhodonia placenta</name>
    <dbReference type="NCBI Taxonomy" id="104341"/>
    <lineage>
        <taxon>Eukaryota</taxon>
        <taxon>Fungi</taxon>
        <taxon>Dikarya</taxon>
        <taxon>Basidiomycota</taxon>
        <taxon>Agaricomycotina</taxon>
        <taxon>Agaricomycetes</taxon>
        <taxon>Polyporales</taxon>
        <taxon>Adustoporiaceae</taxon>
        <taxon>Rhodonia</taxon>
    </lineage>
</organism>
<dbReference type="Proteomes" id="UP000639403">
    <property type="component" value="Unassembled WGS sequence"/>
</dbReference>
<gene>
    <name evidence="1" type="ORF">IEO21_01951</name>
</gene>
<evidence type="ECO:0000313" key="1">
    <source>
        <dbReference type="EMBL" id="KAF9819686.1"/>
    </source>
</evidence>
<sequence>MSLELYMTIPTTMSGKCFSVPIFLPSCLRSERCLSAEVVYAMCQTLLPDIHIRTLLCPTARSGESMAVTVRTVLGCTSEKRWIRLMTPMGPEWNAVSMMLGFVYFYYLGADE</sequence>